<dbReference type="InterPro" id="IPR050248">
    <property type="entry name" value="Polysacc_deacetylase_ArnD"/>
</dbReference>
<evidence type="ECO:0000256" key="1">
    <source>
        <dbReference type="SAM" id="SignalP"/>
    </source>
</evidence>
<keyword evidence="4" id="KW-1185">Reference proteome</keyword>
<feature type="chain" id="PRO_5041231475" evidence="1">
    <location>
        <begin position="27"/>
        <end position="273"/>
    </location>
</feature>
<dbReference type="Gene3D" id="3.20.20.370">
    <property type="entry name" value="Glycoside hydrolase/deacetylase"/>
    <property type="match status" value="1"/>
</dbReference>
<proteinExistence type="predicted"/>
<organism evidence="3 4">
    <name type="scientific">Ectobacillus ponti</name>
    <dbReference type="NCBI Taxonomy" id="2961894"/>
    <lineage>
        <taxon>Bacteria</taxon>
        <taxon>Bacillati</taxon>
        <taxon>Bacillota</taxon>
        <taxon>Bacilli</taxon>
        <taxon>Bacillales</taxon>
        <taxon>Bacillaceae</taxon>
        <taxon>Ectobacillus</taxon>
    </lineage>
</organism>
<feature type="domain" description="NodB homology" evidence="2">
    <location>
        <begin position="73"/>
        <end position="255"/>
    </location>
</feature>
<comment type="caution">
    <text evidence="3">The sequence shown here is derived from an EMBL/GenBank/DDBJ whole genome shotgun (WGS) entry which is preliminary data.</text>
</comment>
<feature type="signal peptide" evidence="1">
    <location>
        <begin position="1"/>
        <end position="26"/>
    </location>
</feature>
<sequence length="273" mass="31129">MANKSLLSLVLCAGLLFCASPFTSSAKAQHAGFVSPVHTHHLRSLFLADKKLSDRQFRFVRESMQVQHHYARKVAYLTFDDGPNQYTPQLLRILKEKGVQGTFFVIGGRVAQHPDVARRILRDGHYIGLHSMSHNAERLYHSSPGLLVGEMEEARRIVEDETGVHTLLVRVPYGSRPFLKQAYRDALAASQFKMWDWTIDTNDWSRGETAASMLKTVERDSNDDTEVILMHDSRLAVQALPRMIDILMDKGYTMLPYSPNYHIAVNFWDDARL</sequence>
<name>A0AA41X968_9BACI</name>
<reference evidence="3" key="1">
    <citation type="submission" date="2022-07" db="EMBL/GenBank/DDBJ databases">
        <authorList>
            <person name="Li W.-J."/>
            <person name="Deng Q.-Q."/>
        </authorList>
    </citation>
    <scope>NUCLEOTIDE SEQUENCE</scope>
    <source>
        <strain evidence="3">SYSU M60031</strain>
    </source>
</reference>
<dbReference type="GO" id="GO:0016810">
    <property type="term" value="F:hydrolase activity, acting on carbon-nitrogen (but not peptide) bonds"/>
    <property type="evidence" value="ECO:0007669"/>
    <property type="project" value="InterPro"/>
</dbReference>
<dbReference type="Pfam" id="PF01522">
    <property type="entry name" value="Polysacc_deac_1"/>
    <property type="match status" value="1"/>
</dbReference>
<dbReference type="InterPro" id="IPR002509">
    <property type="entry name" value="NODB_dom"/>
</dbReference>
<dbReference type="PANTHER" id="PTHR10587">
    <property type="entry name" value="GLYCOSYL TRANSFERASE-RELATED"/>
    <property type="match status" value="1"/>
</dbReference>
<dbReference type="PROSITE" id="PS51677">
    <property type="entry name" value="NODB"/>
    <property type="match status" value="1"/>
</dbReference>
<dbReference type="InterPro" id="IPR011330">
    <property type="entry name" value="Glyco_hydro/deAcase_b/a-brl"/>
</dbReference>
<accession>A0AA41X968</accession>
<dbReference type="PANTHER" id="PTHR10587:SF125">
    <property type="entry name" value="POLYSACCHARIDE DEACETYLASE YHEN-RELATED"/>
    <property type="match status" value="1"/>
</dbReference>
<evidence type="ECO:0000313" key="4">
    <source>
        <dbReference type="Proteomes" id="UP001156102"/>
    </source>
</evidence>
<protein>
    <submittedName>
        <fullName evidence="3">Polysaccharide deacetylase</fullName>
    </submittedName>
</protein>
<dbReference type="EMBL" id="JANCLT010000002">
    <property type="protein sequence ID" value="MCP8967681.1"/>
    <property type="molecule type" value="Genomic_DNA"/>
</dbReference>
<dbReference type="AlphaFoldDB" id="A0AA41X968"/>
<dbReference type="CDD" id="cd10944">
    <property type="entry name" value="CE4_SmPgdA_like"/>
    <property type="match status" value="1"/>
</dbReference>
<evidence type="ECO:0000313" key="3">
    <source>
        <dbReference type="EMBL" id="MCP8967681.1"/>
    </source>
</evidence>
<gene>
    <name evidence="3" type="ORF">NK662_03895</name>
</gene>
<dbReference type="RefSeq" id="WP_254757599.1">
    <property type="nucleotide sequence ID" value="NZ_JANCLT010000002.1"/>
</dbReference>
<dbReference type="SUPFAM" id="SSF88713">
    <property type="entry name" value="Glycoside hydrolase/deacetylase"/>
    <property type="match status" value="1"/>
</dbReference>
<evidence type="ECO:0000259" key="2">
    <source>
        <dbReference type="PROSITE" id="PS51677"/>
    </source>
</evidence>
<dbReference type="Proteomes" id="UP001156102">
    <property type="component" value="Unassembled WGS sequence"/>
</dbReference>
<dbReference type="GO" id="GO:0005975">
    <property type="term" value="P:carbohydrate metabolic process"/>
    <property type="evidence" value="ECO:0007669"/>
    <property type="project" value="InterPro"/>
</dbReference>
<keyword evidence="1" id="KW-0732">Signal</keyword>